<dbReference type="GeneID" id="54562491"/>
<keyword evidence="4 6" id="KW-0472">Membrane</keyword>
<feature type="transmembrane region" description="Helical" evidence="6">
    <location>
        <begin position="207"/>
        <end position="227"/>
    </location>
</feature>
<feature type="transmembrane region" description="Helical" evidence="6">
    <location>
        <begin position="495"/>
        <end position="517"/>
    </location>
</feature>
<feature type="transmembrane region" description="Helical" evidence="6">
    <location>
        <begin position="183"/>
        <end position="201"/>
    </location>
</feature>
<evidence type="ECO:0000256" key="3">
    <source>
        <dbReference type="ARBA" id="ARBA00022989"/>
    </source>
</evidence>
<sequence>MADPTPQTNGNYPQPQVQREDGYDNYRNPGATQKDIAFARLPDNPETLLHDEIYPDDAFKNQVYWADLPAKERTKFINAQMNAETLRELKLVWNMFKEDPLEPIFSYCRNFVITGVGFFTEGYVLFSVGNILPLFESTYPQCFRNYDVCNKVWVQAANYLEIVGIIFGQCVVGVTGDWIGRRWGLIQDATVMFIGSLMLTGMWGTSLYGWTVMYAISLLVFGFGVGGEYPMTSTSAMEGVHGKGSTKADRLHRGRSVLLAFLMQGWGQLANQATLIILMLIFHHGGNPPYSNANTQEVFRLGFFFAAVFVLYFLYLRIYHMKNVDHSLKTSRSTSNVTGYDIDSLKLTMSHYWHRVFATSVCWFCNDFPFYGNQIFRSLLISLITTDSNQVFTYWLWNLINVGCELAGYYMAAFLVDHKSYGRKTMQGVGFLMSFILFIIAAAAYDDIHTAPFTPGAQGFIFIYFFSSFWIQFGPNSTTFLVAAEVYPAQIRSTAHGLSAAVGKLGALTSTVLYNYIPTRTKFWVVCWFGLIGFTLTMIFIPDTTGMDLREQERYWSFVRAGRQNDYHGIAVHPRHLSLFERVVLKRHLQYDAAKDRDMKIQELRDLYEKVEGARGKEFYGRHEGGESVSDKVSAYFEWERGRRSHEGGAASTLGGEEEKERDE</sequence>
<evidence type="ECO:0000256" key="4">
    <source>
        <dbReference type="ARBA" id="ARBA00023136"/>
    </source>
</evidence>
<feature type="region of interest" description="Disordered" evidence="5">
    <location>
        <begin position="1"/>
        <end position="29"/>
    </location>
</feature>
<feature type="domain" description="Major facilitator superfamily (MFS) profile" evidence="7">
    <location>
        <begin position="110"/>
        <end position="545"/>
    </location>
</feature>
<dbReference type="GO" id="GO:0022857">
    <property type="term" value="F:transmembrane transporter activity"/>
    <property type="evidence" value="ECO:0007669"/>
    <property type="project" value="InterPro"/>
</dbReference>
<dbReference type="Proteomes" id="UP000799537">
    <property type="component" value="Unassembled WGS sequence"/>
</dbReference>
<dbReference type="Gene3D" id="1.20.1250.20">
    <property type="entry name" value="MFS general substrate transporter like domains"/>
    <property type="match status" value="1"/>
</dbReference>
<dbReference type="SUPFAM" id="SSF103473">
    <property type="entry name" value="MFS general substrate transporter"/>
    <property type="match status" value="1"/>
</dbReference>
<feature type="transmembrane region" description="Helical" evidence="6">
    <location>
        <begin position="111"/>
        <end position="132"/>
    </location>
</feature>
<keyword evidence="3 6" id="KW-1133">Transmembrane helix</keyword>
<gene>
    <name evidence="8" type="ORF">M409DRAFT_28892</name>
</gene>
<dbReference type="Pfam" id="PF00083">
    <property type="entry name" value="Sugar_tr"/>
    <property type="match status" value="2"/>
</dbReference>
<comment type="subcellular location">
    <subcellularLocation>
        <location evidence="1">Membrane</location>
        <topology evidence="1">Multi-pass membrane protein</topology>
    </subcellularLocation>
</comment>
<organism evidence="8 9">
    <name type="scientific">Zasmidium cellare ATCC 36951</name>
    <dbReference type="NCBI Taxonomy" id="1080233"/>
    <lineage>
        <taxon>Eukaryota</taxon>
        <taxon>Fungi</taxon>
        <taxon>Dikarya</taxon>
        <taxon>Ascomycota</taxon>
        <taxon>Pezizomycotina</taxon>
        <taxon>Dothideomycetes</taxon>
        <taxon>Dothideomycetidae</taxon>
        <taxon>Mycosphaerellales</taxon>
        <taxon>Mycosphaerellaceae</taxon>
        <taxon>Zasmidium</taxon>
    </lineage>
</organism>
<feature type="transmembrane region" description="Helical" evidence="6">
    <location>
        <begin position="152"/>
        <end position="176"/>
    </location>
</feature>
<keyword evidence="2 6" id="KW-0812">Transmembrane</keyword>
<feature type="transmembrane region" description="Helical" evidence="6">
    <location>
        <begin position="392"/>
        <end position="416"/>
    </location>
</feature>
<evidence type="ECO:0000256" key="1">
    <source>
        <dbReference type="ARBA" id="ARBA00004141"/>
    </source>
</evidence>
<feature type="region of interest" description="Disordered" evidence="5">
    <location>
        <begin position="645"/>
        <end position="664"/>
    </location>
</feature>
<protein>
    <recommendedName>
        <fullName evidence="7">Major facilitator superfamily (MFS) profile domain-containing protein</fullName>
    </recommendedName>
</protein>
<evidence type="ECO:0000256" key="6">
    <source>
        <dbReference type="SAM" id="Phobius"/>
    </source>
</evidence>
<dbReference type="InterPro" id="IPR020846">
    <property type="entry name" value="MFS_dom"/>
</dbReference>
<dbReference type="InterPro" id="IPR036259">
    <property type="entry name" value="MFS_trans_sf"/>
</dbReference>
<accession>A0A6A6C5T6</accession>
<keyword evidence="9" id="KW-1185">Reference proteome</keyword>
<evidence type="ECO:0000256" key="2">
    <source>
        <dbReference type="ARBA" id="ARBA00022692"/>
    </source>
</evidence>
<feature type="transmembrane region" description="Helical" evidence="6">
    <location>
        <begin position="301"/>
        <end position="319"/>
    </location>
</feature>
<dbReference type="EMBL" id="ML993624">
    <property type="protein sequence ID" value="KAF2160756.1"/>
    <property type="molecule type" value="Genomic_DNA"/>
</dbReference>
<dbReference type="PROSITE" id="PS50850">
    <property type="entry name" value="MFS"/>
    <property type="match status" value="1"/>
</dbReference>
<evidence type="ECO:0000313" key="8">
    <source>
        <dbReference type="EMBL" id="KAF2160756.1"/>
    </source>
</evidence>
<name>A0A6A6C5T6_ZASCE</name>
<evidence type="ECO:0000256" key="5">
    <source>
        <dbReference type="SAM" id="MobiDB-lite"/>
    </source>
</evidence>
<dbReference type="InterPro" id="IPR005828">
    <property type="entry name" value="MFS_sugar_transport-like"/>
</dbReference>
<feature type="transmembrane region" description="Helical" evidence="6">
    <location>
        <begin position="523"/>
        <end position="541"/>
    </location>
</feature>
<evidence type="ECO:0000259" key="7">
    <source>
        <dbReference type="PROSITE" id="PS50850"/>
    </source>
</evidence>
<feature type="transmembrane region" description="Helical" evidence="6">
    <location>
        <begin position="428"/>
        <end position="445"/>
    </location>
</feature>
<dbReference type="OrthoDB" id="433512at2759"/>
<dbReference type="GO" id="GO:0016020">
    <property type="term" value="C:membrane"/>
    <property type="evidence" value="ECO:0007669"/>
    <property type="project" value="UniProtKB-SubCell"/>
</dbReference>
<dbReference type="RefSeq" id="XP_033661645.1">
    <property type="nucleotide sequence ID" value="XM_033809219.1"/>
</dbReference>
<dbReference type="PANTHER" id="PTHR24064">
    <property type="entry name" value="SOLUTE CARRIER FAMILY 22 MEMBER"/>
    <property type="match status" value="1"/>
</dbReference>
<dbReference type="AlphaFoldDB" id="A0A6A6C5T6"/>
<feature type="transmembrane region" description="Helical" evidence="6">
    <location>
        <begin position="457"/>
        <end position="483"/>
    </location>
</feature>
<proteinExistence type="predicted"/>
<reference evidence="8" key="1">
    <citation type="journal article" date="2020" name="Stud. Mycol.">
        <title>101 Dothideomycetes genomes: a test case for predicting lifestyles and emergence of pathogens.</title>
        <authorList>
            <person name="Haridas S."/>
            <person name="Albert R."/>
            <person name="Binder M."/>
            <person name="Bloem J."/>
            <person name="Labutti K."/>
            <person name="Salamov A."/>
            <person name="Andreopoulos B."/>
            <person name="Baker S."/>
            <person name="Barry K."/>
            <person name="Bills G."/>
            <person name="Bluhm B."/>
            <person name="Cannon C."/>
            <person name="Castanera R."/>
            <person name="Culley D."/>
            <person name="Daum C."/>
            <person name="Ezra D."/>
            <person name="Gonzalez J."/>
            <person name="Henrissat B."/>
            <person name="Kuo A."/>
            <person name="Liang C."/>
            <person name="Lipzen A."/>
            <person name="Lutzoni F."/>
            <person name="Magnuson J."/>
            <person name="Mondo S."/>
            <person name="Nolan M."/>
            <person name="Ohm R."/>
            <person name="Pangilinan J."/>
            <person name="Park H.-J."/>
            <person name="Ramirez L."/>
            <person name="Alfaro M."/>
            <person name="Sun H."/>
            <person name="Tritt A."/>
            <person name="Yoshinaga Y."/>
            <person name="Zwiers L.-H."/>
            <person name="Turgeon B."/>
            <person name="Goodwin S."/>
            <person name="Spatafora J."/>
            <person name="Crous P."/>
            <person name="Grigoriev I."/>
        </authorList>
    </citation>
    <scope>NUCLEOTIDE SEQUENCE</scope>
    <source>
        <strain evidence="8">ATCC 36951</strain>
    </source>
</reference>
<evidence type="ECO:0000313" key="9">
    <source>
        <dbReference type="Proteomes" id="UP000799537"/>
    </source>
</evidence>
<feature type="compositionally biased region" description="Polar residues" evidence="5">
    <location>
        <begin position="1"/>
        <end position="17"/>
    </location>
</feature>
<feature type="transmembrane region" description="Helical" evidence="6">
    <location>
        <begin position="257"/>
        <end position="281"/>
    </location>
</feature>